<keyword evidence="3" id="KW-1185">Reference proteome</keyword>
<organism evidence="2 3">
    <name type="scientific">Streptomyces paludis</name>
    <dbReference type="NCBI Taxonomy" id="2282738"/>
    <lineage>
        <taxon>Bacteria</taxon>
        <taxon>Bacillati</taxon>
        <taxon>Actinomycetota</taxon>
        <taxon>Actinomycetes</taxon>
        <taxon>Kitasatosporales</taxon>
        <taxon>Streptomycetaceae</taxon>
        <taxon>Streptomyces</taxon>
    </lineage>
</organism>
<dbReference type="OrthoDB" id="3252095at2"/>
<evidence type="ECO:0000259" key="1">
    <source>
        <dbReference type="Pfam" id="PF13349"/>
    </source>
</evidence>
<gene>
    <name evidence="2" type="ORF">DVK44_19695</name>
</gene>
<dbReference type="EMBL" id="CP031194">
    <property type="protein sequence ID" value="AXG79505.1"/>
    <property type="molecule type" value="Genomic_DNA"/>
</dbReference>
<dbReference type="Proteomes" id="UP000253868">
    <property type="component" value="Chromosome"/>
</dbReference>
<dbReference type="Pfam" id="PF13349">
    <property type="entry name" value="DUF4097"/>
    <property type="match status" value="1"/>
</dbReference>
<reference evidence="3" key="1">
    <citation type="submission" date="2018-07" db="EMBL/GenBank/DDBJ databases">
        <authorList>
            <person name="Zhao J."/>
        </authorList>
    </citation>
    <scope>NUCLEOTIDE SEQUENCE [LARGE SCALE GENOMIC DNA]</scope>
    <source>
        <strain evidence="3">GSSD-12</strain>
    </source>
</reference>
<accession>A0A345HS31</accession>
<feature type="domain" description="DUF4097" evidence="1">
    <location>
        <begin position="50"/>
        <end position="248"/>
    </location>
</feature>
<evidence type="ECO:0000313" key="2">
    <source>
        <dbReference type="EMBL" id="AXG79505.1"/>
    </source>
</evidence>
<name>A0A345HS31_9ACTN</name>
<protein>
    <recommendedName>
        <fullName evidence="1">DUF4097 domain-containing protein</fullName>
    </recommendedName>
</protein>
<dbReference type="InterPro" id="IPR025164">
    <property type="entry name" value="Toastrack_DUF4097"/>
</dbReference>
<dbReference type="RefSeq" id="WP_114660834.1">
    <property type="nucleotide sequence ID" value="NZ_CP031194.1"/>
</dbReference>
<dbReference type="AlphaFoldDB" id="A0A345HS31"/>
<evidence type="ECO:0000313" key="3">
    <source>
        <dbReference type="Proteomes" id="UP000253868"/>
    </source>
</evidence>
<dbReference type="KEGG" id="spad:DVK44_19695"/>
<proteinExistence type="predicted"/>
<sequence length="296" mass="30613">MPTYETPEPISATFELEAGTAHITAGKRTDTVVEVLPRNGSNENDVRAVQQTQVTYSGGRLTVRTPKKRSLFGKSGAIEVSVELPLGSDVRGTTAMGGFYCDGRLGEVTLKSALGDLQVEEAAGAGLKTDLGDIRLARSTGDIEVIGAGRIEVGTATGTATVKNGNGATRISEVTGELKIYAANGDVSVGVAHSGIDARSANGRIEVGVTHAGVTAVSANGGIRIDDAARGRIDLRTSVGELEVGVHEGTAAWLDVHTKFGTVRRELGSAAAPSDSDETVEVYARTAAGDIIIRRA</sequence>